<dbReference type="SUPFAM" id="SSF56349">
    <property type="entry name" value="DNA breaking-rejoining enzymes"/>
    <property type="match status" value="1"/>
</dbReference>
<accession>D9WC96</accession>
<evidence type="ECO:0000256" key="1">
    <source>
        <dbReference type="ARBA" id="ARBA00023172"/>
    </source>
</evidence>
<evidence type="ECO:0000313" key="5">
    <source>
        <dbReference type="Proteomes" id="UP000003963"/>
    </source>
</evidence>
<dbReference type="InterPro" id="IPR002104">
    <property type="entry name" value="Integrase_catalytic"/>
</dbReference>
<reference evidence="4 5" key="1">
    <citation type="submission" date="2009-02" db="EMBL/GenBank/DDBJ databases">
        <title>Annotation of Streptomyces hygroscopicus strain ATCC 53653.</title>
        <authorList>
            <consortium name="The Broad Institute Genome Sequencing Platform"/>
            <consortium name="Broad Institute Microbial Sequencing Center"/>
            <person name="Fischbach M."/>
            <person name="Godfrey P."/>
            <person name="Ward D."/>
            <person name="Young S."/>
            <person name="Zeng Q."/>
            <person name="Koehrsen M."/>
            <person name="Alvarado L."/>
            <person name="Berlin A.M."/>
            <person name="Bochicchio J."/>
            <person name="Borenstein D."/>
            <person name="Chapman S.B."/>
            <person name="Chen Z."/>
            <person name="Engels R."/>
            <person name="Freedman E."/>
            <person name="Gellesch M."/>
            <person name="Goldberg J."/>
            <person name="Griggs A."/>
            <person name="Gujja S."/>
            <person name="Heilman E.R."/>
            <person name="Heiman D.I."/>
            <person name="Hepburn T.A."/>
            <person name="Howarth C."/>
            <person name="Jen D."/>
            <person name="Larson L."/>
            <person name="Lewis B."/>
            <person name="Mehta T."/>
            <person name="Park D."/>
            <person name="Pearson M."/>
            <person name="Richards J."/>
            <person name="Roberts A."/>
            <person name="Saif S."/>
            <person name="Shea T.D."/>
            <person name="Shenoy N."/>
            <person name="Sisk P."/>
            <person name="Stolte C."/>
            <person name="Sykes S.N."/>
            <person name="Thomson T."/>
            <person name="Walk T."/>
            <person name="White J."/>
            <person name="Yandava C."/>
            <person name="Straight P."/>
            <person name="Clardy J."/>
            <person name="Hung D."/>
            <person name="Kolter R."/>
            <person name="Mekalanos J."/>
            <person name="Walker S."/>
            <person name="Walsh C.T."/>
            <person name="Wieland-Brown L.C."/>
            <person name="Haas B."/>
            <person name="Nusbaum C."/>
            <person name="Birren B."/>
        </authorList>
    </citation>
    <scope>NUCLEOTIDE SEQUENCE [LARGE SCALE GENOMIC DNA]</scope>
    <source>
        <strain evidence="4 5">ATCC 53653</strain>
    </source>
</reference>
<dbReference type="GO" id="GO:0015074">
    <property type="term" value="P:DNA integration"/>
    <property type="evidence" value="ECO:0007669"/>
    <property type="project" value="InterPro"/>
</dbReference>
<dbReference type="Pfam" id="PF00589">
    <property type="entry name" value="Phage_integrase"/>
    <property type="match status" value="1"/>
</dbReference>
<proteinExistence type="predicted"/>
<keyword evidence="5" id="KW-1185">Reference proteome</keyword>
<dbReference type="InterPro" id="IPR013762">
    <property type="entry name" value="Integrase-like_cat_sf"/>
</dbReference>
<dbReference type="CDD" id="cd00397">
    <property type="entry name" value="DNA_BRE_C"/>
    <property type="match status" value="1"/>
</dbReference>
<feature type="region of interest" description="Disordered" evidence="2">
    <location>
        <begin position="334"/>
        <end position="359"/>
    </location>
</feature>
<dbReference type="AlphaFoldDB" id="D9WC96"/>
<evidence type="ECO:0000259" key="3">
    <source>
        <dbReference type="PROSITE" id="PS51898"/>
    </source>
</evidence>
<dbReference type="PROSITE" id="PS51898">
    <property type="entry name" value="TYR_RECOMBINASE"/>
    <property type="match status" value="1"/>
</dbReference>
<dbReference type="InterPro" id="IPR011010">
    <property type="entry name" value="DNA_brk_join_enz"/>
</dbReference>
<dbReference type="GO" id="GO:0003677">
    <property type="term" value="F:DNA binding"/>
    <property type="evidence" value="ECO:0007669"/>
    <property type="project" value="InterPro"/>
</dbReference>
<gene>
    <name evidence="4" type="ORF">SSOG_00555</name>
</gene>
<evidence type="ECO:0000313" key="4">
    <source>
        <dbReference type="EMBL" id="EFL20843.1"/>
    </source>
</evidence>
<dbReference type="STRING" id="457427.SSOG_00555"/>
<protein>
    <submittedName>
        <fullName evidence="4">Phage integrase family domain protein</fullName>
    </submittedName>
</protein>
<name>D9WC96_9ACTN</name>
<organism evidence="4 5">
    <name type="scientific">Streptomyces himastatinicus ATCC 53653</name>
    <dbReference type="NCBI Taxonomy" id="457427"/>
    <lineage>
        <taxon>Bacteria</taxon>
        <taxon>Bacillati</taxon>
        <taxon>Actinomycetota</taxon>
        <taxon>Actinomycetes</taxon>
        <taxon>Kitasatosporales</taxon>
        <taxon>Streptomycetaceae</taxon>
        <taxon>Streptomyces</taxon>
        <taxon>Streptomyces violaceusniger group</taxon>
    </lineage>
</organism>
<keyword evidence="1" id="KW-0233">DNA recombination</keyword>
<dbReference type="HOGENOM" id="CLU_772804_0_0_11"/>
<dbReference type="InterPro" id="IPR050090">
    <property type="entry name" value="Tyrosine_recombinase_XerCD"/>
</dbReference>
<dbReference type="Gene3D" id="1.10.443.10">
    <property type="entry name" value="Intergrase catalytic core"/>
    <property type="match status" value="1"/>
</dbReference>
<feature type="domain" description="Tyr recombinase" evidence="3">
    <location>
        <begin position="131"/>
        <end position="343"/>
    </location>
</feature>
<evidence type="ECO:0000256" key="2">
    <source>
        <dbReference type="SAM" id="MobiDB-lite"/>
    </source>
</evidence>
<dbReference type="Proteomes" id="UP000003963">
    <property type="component" value="Unassembled WGS sequence"/>
</dbReference>
<dbReference type="GO" id="GO:0006310">
    <property type="term" value="P:DNA recombination"/>
    <property type="evidence" value="ECO:0007669"/>
    <property type="project" value="UniProtKB-KW"/>
</dbReference>
<dbReference type="EMBL" id="GG657754">
    <property type="protein sequence ID" value="EFL20843.1"/>
    <property type="molecule type" value="Genomic_DNA"/>
</dbReference>
<dbReference type="PANTHER" id="PTHR30349:SF81">
    <property type="entry name" value="TYROSINE RECOMBINASE XERC"/>
    <property type="match status" value="1"/>
</dbReference>
<feature type="non-terminal residue" evidence="4">
    <location>
        <position position="1"/>
    </location>
</feature>
<sequence length="359" mass="40079">VAAAPVRRRGGRGRRAAVLHGRAGRVPVGARCGGPGVFHPGRADEASDRGVRPLRCRTVAADAAPRRRLLRRGRQTPGPTVRSKLNRIDHFFAFLEQRYAHEIFQRFGAAVESPVDPFNRHAHRGDFGLRVPPSARAVNEFFAGWRRELAHARKEAVACRDYVMAKLIYISGVRASELCQMRMKDLHWEAGDFGRFLVQGKGARGSGPRQREAFLFAEGRELLWWYVEEVRGLFSDDPEHPESPVWPSERLARDLGGMPNPVGPAVTTSTLRKALARASEAHLAGPVERIFPHLLRHACATHRYEAGMSLWEVQKLLGHDWTTTTVRYILSAQSDPEMASRRSSARAAQRLRVDTGGLS</sequence>
<dbReference type="PANTHER" id="PTHR30349">
    <property type="entry name" value="PHAGE INTEGRASE-RELATED"/>
    <property type="match status" value="1"/>
</dbReference>